<dbReference type="InterPro" id="IPR050588">
    <property type="entry name" value="WNK_Ser-Thr_kinase"/>
</dbReference>
<name>A0A2J7ZVA8_9CHLO</name>
<dbReference type="PANTHER" id="PTHR13902">
    <property type="entry name" value="SERINE/THREONINE-PROTEIN KINASE WNK WITH NO LYSINE -RELATED"/>
    <property type="match status" value="1"/>
</dbReference>
<dbReference type="Gene3D" id="3.10.20.90">
    <property type="entry name" value="Phosphatidylinositol 3-kinase Catalytic Subunit, Chain A, domain 1"/>
    <property type="match status" value="1"/>
</dbReference>
<dbReference type="EMBL" id="PGGS01000417">
    <property type="protein sequence ID" value="PNH04168.1"/>
    <property type="molecule type" value="Genomic_DNA"/>
</dbReference>
<dbReference type="GO" id="GO:0004674">
    <property type="term" value="F:protein serine/threonine kinase activity"/>
    <property type="evidence" value="ECO:0007669"/>
    <property type="project" value="UniProtKB-EC"/>
</dbReference>
<accession>A0A2J7ZVA8</accession>
<proteinExistence type="predicted"/>
<evidence type="ECO:0000313" key="2">
    <source>
        <dbReference type="EMBL" id="PNH04168.1"/>
    </source>
</evidence>
<dbReference type="Gene3D" id="3.30.200.20">
    <property type="entry name" value="Phosphorylase Kinase, domain 1"/>
    <property type="match status" value="1"/>
</dbReference>
<comment type="caution">
    <text evidence="2">The sequence shown here is derived from an EMBL/GenBank/DDBJ whole genome shotgun (WGS) entry which is preliminary data.</text>
</comment>
<protein>
    <recommendedName>
        <fullName evidence="1">non-specific serine/threonine protein kinase</fullName>
        <ecNumber evidence="1">2.7.11.1</ecNumber>
    </recommendedName>
</protein>
<sequence length="201" mass="21893">MAGTAPPAPANEPRDPTKRYTKYELIGQGAQKKVYRAFDEERGIEPVGIAAYFCNRGQHASGRFQLPTYIGWGGRHGLLTIEDDDGSEGEEEEGACSWAEGEAPDDPARPCCGRSQPVSLQVRTQQAAQQANMALSFAMSFTNQRGVRKKVGFQYDMVHDTASAIALEMVENLSLNTAEADAIAAMIQHEVSRFGREAKPA</sequence>
<evidence type="ECO:0000256" key="1">
    <source>
        <dbReference type="ARBA" id="ARBA00012513"/>
    </source>
</evidence>
<dbReference type="EC" id="2.7.11.1" evidence="1"/>
<organism evidence="2 3">
    <name type="scientific">Tetrabaena socialis</name>
    <dbReference type="NCBI Taxonomy" id="47790"/>
    <lineage>
        <taxon>Eukaryota</taxon>
        <taxon>Viridiplantae</taxon>
        <taxon>Chlorophyta</taxon>
        <taxon>core chlorophytes</taxon>
        <taxon>Chlorophyceae</taxon>
        <taxon>CS clade</taxon>
        <taxon>Chlamydomonadales</taxon>
        <taxon>Tetrabaenaceae</taxon>
        <taxon>Tetrabaena</taxon>
    </lineage>
</organism>
<reference evidence="2 3" key="1">
    <citation type="journal article" date="2017" name="Mol. Biol. Evol.">
        <title>The 4-celled Tetrabaena socialis nuclear genome reveals the essential components for genetic control of cell number at the origin of multicellularity in the volvocine lineage.</title>
        <authorList>
            <person name="Featherston J."/>
            <person name="Arakaki Y."/>
            <person name="Hanschen E.R."/>
            <person name="Ferris P.J."/>
            <person name="Michod R.E."/>
            <person name="Olson B.J.S.C."/>
            <person name="Nozaki H."/>
            <person name="Durand P.M."/>
        </authorList>
    </citation>
    <scope>NUCLEOTIDE SEQUENCE [LARGE SCALE GENOMIC DNA]</scope>
    <source>
        <strain evidence="2 3">NIES-571</strain>
    </source>
</reference>
<keyword evidence="3" id="KW-1185">Reference proteome</keyword>
<dbReference type="AlphaFoldDB" id="A0A2J7ZVA8"/>
<evidence type="ECO:0000313" key="3">
    <source>
        <dbReference type="Proteomes" id="UP000236333"/>
    </source>
</evidence>
<dbReference type="Proteomes" id="UP000236333">
    <property type="component" value="Unassembled WGS sequence"/>
</dbReference>
<gene>
    <name evidence="2" type="ORF">TSOC_009703</name>
</gene>
<dbReference type="OrthoDB" id="4062651at2759"/>